<sequence length="251" mass="28321">MVVEIPRWSNAKLEISSKLPFNPIVQDSKKGKLRYVANVFPFKGFLHTYGALPQTWEDPNKVDQFTGYKGDNDPLDILEIGSGLFNSLTNNGFGPKPYTGQVKQVKILGCLGMIDEGETDWKILAIDTKDPLCEAFNDIGDVNNSFPTLVGHTRDWFKYYKVPDGKGINTFAFNGEAKNKEFAMKIIEDCHQSWVDLISQKGSETSITLKNTTIKDSSGYNISFELSEEFVKVEEHSAQSLDKFHYISRNE</sequence>
<accession>A0A1E3PE49</accession>
<keyword evidence="9" id="KW-1185">Reference proteome</keyword>
<evidence type="ECO:0000313" key="8">
    <source>
        <dbReference type="EMBL" id="ODQ63686.1"/>
    </source>
</evidence>
<keyword evidence="4" id="KW-0479">Metal-binding</keyword>
<dbReference type="InterPro" id="IPR008162">
    <property type="entry name" value="Pyrophosphatase"/>
</dbReference>
<dbReference type="GO" id="GO:0005737">
    <property type="term" value="C:cytoplasm"/>
    <property type="evidence" value="ECO:0007669"/>
    <property type="project" value="InterPro"/>
</dbReference>
<comment type="cofactor">
    <cofactor evidence="1">
        <name>Mg(2+)</name>
        <dbReference type="ChEBI" id="CHEBI:18420"/>
    </cofactor>
</comment>
<dbReference type="GO" id="GO:0006796">
    <property type="term" value="P:phosphate-containing compound metabolic process"/>
    <property type="evidence" value="ECO:0007669"/>
    <property type="project" value="InterPro"/>
</dbReference>
<dbReference type="EC" id="3.6.1.1" evidence="3"/>
<evidence type="ECO:0000256" key="3">
    <source>
        <dbReference type="ARBA" id="ARBA00012146"/>
    </source>
</evidence>
<protein>
    <recommendedName>
        <fullName evidence="3">inorganic diphosphatase</fullName>
        <ecNumber evidence="3">3.6.1.1</ecNumber>
    </recommendedName>
    <alternativeName>
        <fullName evidence="7">Pyrophosphate phospho-hydrolase</fullName>
    </alternativeName>
</protein>
<dbReference type="PANTHER" id="PTHR10286">
    <property type="entry name" value="INORGANIC PYROPHOSPHATASE"/>
    <property type="match status" value="1"/>
</dbReference>
<evidence type="ECO:0000256" key="4">
    <source>
        <dbReference type="ARBA" id="ARBA00022723"/>
    </source>
</evidence>
<evidence type="ECO:0000313" key="9">
    <source>
        <dbReference type="Proteomes" id="UP000095009"/>
    </source>
</evidence>
<organism evidence="8 9">
    <name type="scientific">Nadsonia fulvescens var. elongata DSM 6958</name>
    <dbReference type="NCBI Taxonomy" id="857566"/>
    <lineage>
        <taxon>Eukaryota</taxon>
        <taxon>Fungi</taxon>
        <taxon>Dikarya</taxon>
        <taxon>Ascomycota</taxon>
        <taxon>Saccharomycotina</taxon>
        <taxon>Dipodascomycetes</taxon>
        <taxon>Dipodascales</taxon>
        <taxon>Dipodascales incertae sedis</taxon>
        <taxon>Nadsonia</taxon>
    </lineage>
</organism>
<dbReference type="AlphaFoldDB" id="A0A1E3PE49"/>
<name>A0A1E3PE49_9ASCO</name>
<dbReference type="STRING" id="857566.A0A1E3PE49"/>
<evidence type="ECO:0000256" key="5">
    <source>
        <dbReference type="ARBA" id="ARBA00022801"/>
    </source>
</evidence>
<dbReference type="Gene3D" id="3.90.80.10">
    <property type="entry name" value="Inorganic pyrophosphatase"/>
    <property type="match status" value="1"/>
</dbReference>
<dbReference type="OrthoDB" id="1608002at2759"/>
<dbReference type="CDD" id="cd00412">
    <property type="entry name" value="pyrophosphatase"/>
    <property type="match status" value="1"/>
</dbReference>
<keyword evidence="5" id="KW-0378">Hydrolase</keyword>
<proteinExistence type="inferred from homology"/>
<dbReference type="PROSITE" id="PS00387">
    <property type="entry name" value="PPASE"/>
    <property type="match status" value="1"/>
</dbReference>
<evidence type="ECO:0000256" key="1">
    <source>
        <dbReference type="ARBA" id="ARBA00001946"/>
    </source>
</evidence>
<dbReference type="GO" id="GO:0000287">
    <property type="term" value="F:magnesium ion binding"/>
    <property type="evidence" value="ECO:0007669"/>
    <property type="project" value="InterPro"/>
</dbReference>
<gene>
    <name evidence="8" type="ORF">NADFUDRAFT_84304</name>
</gene>
<evidence type="ECO:0000256" key="6">
    <source>
        <dbReference type="ARBA" id="ARBA00022842"/>
    </source>
</evidence>
<dbReference type="InterPro" id="IPR036649">
    <property type="entry name" value="Pyrophosphatase_sf"/>
</dbReference>
<dbReference type="Proteomes" id="UP000095009">
    <property type="component" value="Unassembled WGS sequence"/>
</dbReference>
<evidence type="ECO:0000256" key="2">
    <source>
        <dbReference type="ARBA" id="ARBA00006220"/>
    </source>
</evidence>
<dbReference type="GO" id="GO:0004427">
    <property type="term" value="F:inorganic diphosphate phosphatase activity"/>
    <property type="evidence" value="ECO:0007669"/>
    <property type="project" value="UniProtKB-EC"/>
</dbReference>
<dbReference type="Pfam" id="PF00719">
    <property type="entry name" value="Pyrophosphatase"/>
    <property type="match status" value="1"/>
</dbReference>
<comment type="similarity">
    <text evidence="2">Belongs to the PPase family.</text>
</comment>
<dbReference type="SUPFAM" id="SSF50324">
    <property type="entry name" value="Inorganic pyrophosphatase"/>
    <property type="match status" value="1"/>
</dbReference>
<reference evidence="8 9" key="1">
    <citation type="journal article" date="2016" name="Proc. Natl. Acad. Sci. U.S.A.">
        <title>Comparative genomics of biotechnologically important yeasts.</title>
        <authorList>
            <person name="Riley R."/>
            <person name="Haridas S."/>
            <person name="Wolfe K.H."/>
            <person name="Lopes M.R."/>
            <person name="Hittinger C.T."/>
            <person name="Goeker M."/>
            <person name="Salamov A.A."/>
            <person name="Wisecaver J.H."/>
            <person name="Long T.M."/>
            <person name="Calvey C.H."/>
            <person name="Aerts A.L."/>
            <person name="Barry K.W."/>
            <person name="Choi C."/>
            <person name="Clum A."/>
            <person name="Coughlan A.Y."/>
            <person name="Deshpande S."/>
            <person name="Douglass A.P."/>
            <person name="Hanson S.J."/>
            <person name="Klenk H.-P."/>
            <person name="LaButti K.M."/>
            <person name="Lapidus A."/>
            <person name="Lindquist E.A."/>
            <person name="Lipzen A.M."/>
            <person name="Meier-Kolthoff J.P."/>
            <person name="Ohm R.A."/>
            <person name="Otillar R.P."/>
            <person name="Pangilinan J.L."/>
            <person name="Peng Y."/>
            <person name="Rokas A."/>
            <person name="Rosa C.A."/>
            <person name="Scheuner C."/>
            <person name="Sibirny A.A."/>
            <person name="Slot J.C."/>
            <person name="Stielow J.B."/>
            <person name="Sun H."/>
            <person name="Kurtzman C.P."/>
            <person name="Blackwell M."/>
            <person name="Grigoriev I.V."/>
            <person name="Jeffries T.W."/>
        </authorList>
    </citation>
    <scope>NUCLEOTIDE SEQUENCE [LARGE SCALE GENOMIC DNA]</scope>
    <source>
        <strain evidence="8 9">DSM 6958</strain>
    </source>
</reference>
<evidence type="ECO:0000256" key="7">
    <source>
        <dbReference type="ARBA" id="ARBA00032535"/>
    </source>
</evidence>
<keyword evidence="6" id="KW-0460">Magnesium</keyword>
<dbReference type="EMBL" id="KV454414">
    <property type="protein sequence ID" value="ODQ63686.1"/>
    <property type="molecule type" value="Genomic_DNA"/>
</dbReference>